<dbReference type="InterPro" id="IPR028350">
    <property type="entry name" value="DNAC/IstB-like"/>
</dbReference>
<name>A0A087A5B6_9BIFI</name>
<evidence type="ECO:0000313" key="2">
    <source>
        <dbReference type="EMBL" id="KFI53966.1"/>
    </source>
</evidence>
<dbReference type="GO" id="GO:0005524">
    <property type="term" value="F:ATP binding"/>
    <property type="evidence" value="ECO:0007669"/>
    <property type="project" value="UniProtKB-KW"/>
</dbReference>
<comment type="caution">
    <text evidence="2">The sequence shown here is derived from an EMBL/GenBank/DDBJ whole genome shotgun (WGS) entry which is preliminary data.</text>
</comment>
<dbReference type="Proteomes" id="UP000029108">
    <property type="component" value="Unassembled WGS sequence"/>
</dbReference>
<organism evidence="2 3">
    <name type="scientific">Bifidobacterium biavatii DSM 23969</name>
    <dbReference type="NCBI Taxonomy" id="1437608"/>
    <lineage>
        <taxon>Bacteria</taxon>
        <taxon>Bacillati</taxon>
        <taxon>Actinomycetota</taxon>
        <taxon>Actinomycetes</taxon>
        <taxon>Bifidobacteriales</taxon>
        <taxon>Bifidobacteriaceae</taxon>
        <taxon>Bifidobacterium</taxon>
    </lineage>
</organism>
<dbReference type="SMART" id="SM00382">
    <property type="entry name" value="AAA"/>
    <property type="match status" value="1"/>
</dbReference>
<dbReference type="PANTHER" id="PTHR30050">
    <property type="entry name" value="CHROMOSOMAL REPLICATION INITIATOR PROTEIN DNAA"/>
    <property type="match status" value="1"/>
</dbReference>
<evidence type="ECO:0000259" key="1">
    <source>
        <dbReference type="SMART" id="SM00382"/>
    </source>
</evidence>
<dbReference type="InterPro" id="IPR003593">
    <property type="entry name" value="AAA+_ATPase"/>
</dbReference>
<dbReference type="Pfam" id="PF01695">
    <property type="entry name" value="IstB_IS21"/>
    <property type="match status" value="1"/>
</dbReference>
<dbReference type="PIRSF" id="PIRSF003073">
    <property type="entry name" value="DNAC_TnpB_IstB"/>
    <property type="match status" value="1"/>
</dbReference>
<dbReference type="SUPFAM" id="SSF52540">
    <property type="entry name" value="P-loop containing nucleoside triphosphate hydrolases"/>
    <property type="match status" value="1"/>
</dbReference>
<dbReference type="CDD" id="cd00009">
    <property type="entry name" value="AAA"/>
    <property type="match status" value="1"/>
</dbReference>
<dbReference type="EMBL" id="JGYN01000001">
    <property type="protein sequence ID" value="KFI53966.1"/>
    <property type="molecule type" value="Genomic_DNA"/>
</dbReference>
<evidence type="ECO:0000313" key="3">
    <source>
        <dbReference type="Proteomes" id="UP000029108"/>
    </source>
</evidence>
<protein>
    <submittedName>
        <fullName evidence="2">ATP-binding protein</fullName>
    </submittedName>
</protein>
<keyword evidence="2" id="KW-0547">Nucleotide-binding</keyword>
<proteinExistence type="predicted"/>
<dbReference type="InterPro" id="IPR027417">
    <property type="entry name" value="P-loop_NTPase"/>
</dbReference>
<dbReference type="InterPro" id="IPR002611">
    <property type="entry name" value="IstB_ATP-bd"/>
</dbReference>
<dbReference type="RefSeq" id="WP_035137870.1">
    <property type="nucleotide sequence ID" value="NZ_JGYN01000001.1"/>
</dbReference>
<dbReference type="STRING" id="1437608.GCA_000771645_02211"/>
<dbReference type="Gene3D" id="3.40.50.300">
    <property type="entry name" value="P-loop containing nucleotide triphosphate hydrolases"/>
    <property type="match status" value="1"/>
</dbReference>
<dbReference type="AlphaFoldDB" id="A0A087A5B6"/>
<dbReference type="GO" id="GO:0006260">
    <property type="term" value="P:DNA replication"/>
    <property type="evidence" value="ECO:0007669"/>
    <property type="project" value="TreeGrafter"/>
</dbReference>
<gene>
    <name evidence="2" type="ORF">BBIA_1317</name>
</gene>
<dbReference type="PANTHER" id="PTHR30050:SF4">
    <property type="entry name" value="ATP-BINDING PROTEIN RV3427C IN INSERTION SEQUENCE-RELATED"/>
    <property type="match status" value="1"/>
</dbReference>
<feature type="domain" description="AAA+ ATPase" evidence="1">
    <location>
        <begin position="99"/>
        <end position="231"/>
    </location>
</feature>
<keyword evidence="3" id="KW-1185">Reference proteome</keyword>
<reference evidence="2 3" key="1">
    <citation type="submission" date="2014-03" db="EMBL/GenBank/DDBJ databases">
        <title>Genomics of Bifidobacteria.</title>
        <authorList>
            <person name="Ventura M."/>
            <person name="Milani C."/>
            <person name="Lugli G.A."/>
        </authorList>
    </citation>
    <scope>NUCLEOTIDE SEQUENCE [LARGE SCALE GENOMIC DNA]</scope>
    <source>
        <strain evidence="2 3">DSM 23969</strain>
    </source>
</reference>
<dbReference type="eggNOG" id="COG1484">
    <property type="taxonomic scope" value="Bacteria"/>
</dbReference>
<keyword evidence="2" id="KW-0067">ATP-binding</keyword>
<accession>A0A087A5B6</accession>
<sequence>MIIDEQTRRKLRLMGADQLLDAFERQDERACATMPVNERIMLAVDDAYSTWADRKITAMGKRAKPRYPQADLRTLDLIDERKLDRNAINQLQSCAFIGQRLNILLTGATGSGKSWLACAIVKQACRNSYRSLYTRMPDLAEQLDTATGKPAGVRKLVRKYSTYTLLVLDEWLLDKPDERMRSFLLEIMEHRYDTVSTVFVTQYPVKDWHERLGGDVTADAIMDRIVHNSITINTGEYNMRRHHAHPTTTN</sequence>